<dbReference type="PANTHER" id="PTHR10098:SF108">
    <property type="entry name" value="TETRATRICOPEPTIDE REPEAT PROTEIN 28"/>
    <property type="match status" value="1"/>
</dbReference>
<gene>
    <name evidence="2" type="ORF">BE15_28640</name>
</gene>
<evidence type="ECO:0000259" key="1">
    <source>
        <dbReference type="Pfam" id="PF17874"/>
    </source>
</evidence>
<evidence type="ECO:0000313" key="2">
    <source>
        <dbReference type="EMBL" id="KYF60928.1"/>
    </source>
</evidence>
<reference evidence="2 3" key="1">
    <citation type="submission" date="2014-02" db="EMBL/GenBank/DDBJ databases">
        <title>The small core and large imbalanced accessory genome model reveals a collaborative survival strategy of Sorangium cellulosum strains in nature.</title>
        <authorList>
            <person name="Han K."/>
            <person name="Peng R."/>
            <person name="Blom J."/>
            <person name="Li Y.-Z."/>
        </authorList>
    </citation>
    <scope>NUCLEOTIDE SEQUENCE [LARGE SCALE GENOMIC DNA]</scope>
    <source>
        <strain evidence="2 3">So0008-312</strain>
    </source>
</reference>
<evidence type="ECO:0000313" key="3">
    <source>
        <dbReference type="Proteomes" id="UP000075260"/>
    </source>
</evidence>
<dbReference type="InterPro" id="IPR011990">
    <property type="entry name" value="TPR-like_helical_dom_sf"/>
</dbReference>
<dbReference type="Proteomes" id="UP000075260">
    <property type="component" value="Unassembled WGS sequence"/>
</dbReference>
<feature type="domain" description="MalT-like TPR region" evidence="1">
    <location>
        <begin position="248"/>
        <end position="480"/>
    </location>
</feature>
<dbReference type="InterPro" id="IPR019734">
    <property type="entry name" value="TPR_rpt"/>
</dbReference>
<accession>A0A150Q000</accession>
<name>A0A150Q000_SORCE</name>
<dbReference type="AlphaFoldDB" id="A0A150Q000"/>
<comment type="caution">
    <text evidence="2">The sequence shown here is derived from an EMBL/GenBank/DDBJ whole genome shotgun (WGS) entry which is preliminary data.</text>
</comment>
<dbReference type="EMBL" id="JEMA01001238">
    <property type="protein sequence ID" value="KYF60928.1"/>
    <property type="molecule type" value="Genomic_DNA"/>
</dbReference>
<dbReference type="Pfam" id="PF17874">
    <property type="entry name" value="TPR_MalT"/>
    <property type="match status" value="1"/>
</dbReference>
<proteinExistence type="predicted"/>
<dbReference type="SUPFAM" id="SSF48452">
    <property type="entry name" value="TPR-like"/>
    <property type="match status" value="1"/>
</dbReference>
<dbReference type="SMART" id="SM00028">
    <property type="entry name" value="TPR"/>
    <property type="match status" value="2"/>
</dbReference>
<dbReference type="PANTHER" id="PTHR10098">
    <property type="entry name" value="RAPSYN-RELATED"/>
    <property type="match status" value="1"/>
</dbReference>
<protein>
    <recommendedName>
        <fullName evidence="1">MalT-like TPR region domain-containing protein</fullName>
    </recommendedName>
</protein>
<dbReference type="InterPro" id="IPR041617">
    <property type="entry name" value="TPR_MalT"/>
</dbReference>
<dbReference type="Gene3D" id="1.25.40.10">
    <property type="entry name" value="Tetratricopeptide repeat domain"/>
    <property type="match status" value="1"/>
</dbReference>
<organism evidence="2 3">
    <name type="scientific">Sorangium cellulosum</name>
    <name type="common">Polyangium cellulosum</name>
    <dbReference type="NCBI Taxonomy" id="56"/>
    <lineage>
        <taxon>Bacteria</taxon>
        <taxon>Pseudomonadati</taxon>
        <taxon>Myxococcota</taxon>
        <taxon>Polyangia</taxon>
        <taxon>Polyangiales</taxon>
        <taxon>Polyangiaceae</taxon>
        <taxon>Sorangium</taxon>
    </lineage>
</organism>
<sequence length="506" mass="54445">MSQGAQEPLALLTADSEHNLDVLRRGLRRAASFAFYVVLAADAARAEVLRRLRAWSGSGGVPELRFFGEGADGAEEVARFLAVSDRIHPLAGAVIPDGVALVDTGGGAVVASLNMARDVLGKLIRGPLVLVIAADRAAELSGMAPDLFDVRAATLEIASVPGDPAPTFALHSAETRDRPQARSQAELQAEAARLRAFADDEIPAGSLADAWLRLGRAFLDAAELGEARAAAEEARRLAEGVGYTSGVGDALALEAQVLEQTGPAEAWEQALRRALVLRREAGDPAWTAVDLCRLGRAVAFLGRPEEAEGLLREAIGLFEKLGEVRGRAVALGCIADLLERRGQLDEALRIRQQEELPVHERLGDVRSRAVTLGKVADIYHAQGRLDEAQRLLEREVLPVHERTGAVRLRAITLGQIAGVLQARGELDKALHLLEREVLPVLDRLGDIRSKLCCETNMAIIHLERHAPGDSEAAAELLRSAGRDAERLRLPEAAMIRDLRRNAGLDR</sequence>